<dbReference type="OrthoDB" id="444127at2759"/>
<reference evidence="2 3" key="1">
    <citation type="submission" date="2018-06" db="EMBL/GenBank/DDBJ databases">
        <title>Complete Genomes of Monosporascus.</title>
        <authorList>
            <person name="Robinson A.J."/>
            <person name="Natvig D.O."/>
        </authorList>
    </citation>
    <scope>NUCLEOTIDE SEQUENCE [LARGE SCALE GENOMIC DNA]</scope>
    <source>
        <strain evidence="2 3">CBS 110550</strain>
    </source>
</reference>
<evidence type="ECO:0008006" key="4">
    <source>
        <dbReference type="Google" id="ProtNLM"/>
    </source>
</evidence>
<dbReference type="Gene3D" id="1.10.150.750">
    <property type="match status" value="1"/>
</dbReference>
<dbReference type="Pfam" id="PF00702">
    <property type="entry name" value="Hydrolase"/>
    <property type="match status" value="1"/>
</dbReference>
<dbReference type="SFLD" id="SFLDG01129">
    <property type="entry name" value="C1.5:_HAD__Beta-PGM__Phosphata"/>
    <property type="match status" value="1"/>
</dbReference>
<evidence type="ECO:0000256" key="1">
    <source>
        <dbReference type="ARBA" id="ARBA00022801"/>
    </source>
</evidence>
<dbReference type="EMBL" id="QJNU01000035">
    <property type="protein sequence ID" value="RYP09494.1"/>
    <property type="molecule type" value="Genomic_DNA"/>
</dbReference>
<dbReference type="GO" id="GO:0016787">
    <property type="term" value="F:hydrolase activity"/>
    <property type="evidence" value="ECO:0007669"/>
    <property type="project" value="UniProtKB-KW"/>
</dbReference>
<dbReference type="InterPro" id="IPR023214">
    <property type="entry name" value="HAD_sf"/>
</dbReference>
<dbReference type="SUPFAM" id="SSF56784">
    <property type="entry name" value="HAD-like"/>
    <property type="match status" value="1"/>
</dbReference>
<dbReference type="PANTHER" id="PTHR43316:SF9">
    <property type="entry name" value="ACID DEHALOGENASE, PUTATIVE (AFU_ORTHOLOGUE AFUA_6G14460)-RELATED"/>
    <property type="match status" value="1"/>
</dbReference>
<evidence type="ECO:0000313" key="2">
    <source>
        <dbReference type="EMBL" id="RYP09494.1"/>
    </source>
</evidence>
<sequence length="264" mass="29360">MSSGNGYPDLTTFKALSFDVYGTLIDWETGILSTLRRLTTQLPPEHPLNTEPPTEAMCRLDAIEQDLQRTHPTLPYNELLAESLSKFAAELGLPLPDSVAEPFGNSPGTWRPFEDTVPALQKLARRYKLIILSNVDNVNIRATVTKQLAPVEFAAIYTAQDAGAYKPAREIFEYLFGHARRDLGIDKDRGDLLHVACSLYADHVPAKELGLRSVWISRGSDGNGRGGINGEYGELKDKTAFEWRFDTLGDFADEVERQFAAKQS</sequence>
<dbReference type="SFLD" id="SFLDS00003">
    <property type="entry name" value="Haloacid_Dehalogenase"/>
    <property type="match status" value="1"/>
</dbReference>
<dbReference type="Gene3D" id="3.40.50.1000">
    <property type="entry name" value="HAD superfamily/HAD-like"/>
    <property type="match status" value="1"/>
</dbReference>
<dbReference type="Proteomes" id="UP000293360">
    <property type="component" value="Unassembled WGS sequence"/>
</dbReference>
<name>A0A4Q4TSR1_9PEZI</name>
<gene>
    <name evidence="2" type="ORF">DL764_001273</name>
</gene>
<proteinExistence type="predicted"/>
<dbReference type="PANTHER" id="PTHR43316">
    <property type="entry name" value="HYDROLASE, HALOACID DELAHOGENASE-RELATED"/>
    <property type="match status" value="1"/>
</dbReference>
<dbReference type="InterPro" id="IPR036412">
    <property type="entry name" value="HAD-like_sf"/>
</dbReference>
<dbReference type="InterPro" id="IPR051540">
    <property type="entry name" value="S-2-haloacid_dehalogenase"/>
</dbReference>
<keyword evidence="1" id="KW-0378">Hydrolase</keyword>
<dbReference type="AlphaFoldDB" id="A0A4Q4TSR1"/>
<evidence type="ECO:0000313" key="3">
    <source>
        <dbReference type="Proteomes" id="UP000293360"/>
    </source>
</evidence>
<comment type="caution">
    <text evidence="2">The sequence shown here is derived from an EMBL/GenBank/DDBJ whole genome shotgun (WGS) entry which is preliminary data.</text>
</comment>
<protein>
    <recommendedName>
        <fullName evidence="4">Haloacid dehalogenase, type II</fullName>
    </recommendedName>
</protein>
<accession>A0A4Q4TSR1</accession>
<organism evidence="2 3">
    <name type="scientific">Monosporascus ibericus</name>
    <dbReference type="NCBI Taxonomy" id="155417"/>
    <lineage>
        <taxon>Eukaryota</taxon>
        <taxon>Fungi</taxon>
        <taxon>Dikarya</taxon>
        <taxon>Ascomycota</taxon>
        <taxon>Pezizomycotina</taxon>
        <taxon>Sordariomycetes</taxon>
        <taxon>Xylariomycetidae</taxon>
        <taxon>Xylariales</taxon>
        <taxon>Xylariales incertae sedis</taxon>
        <taxon>Monosporascus</taxon>
    </lineage>
</organism>
<keyword evidence="3" id="KW-1185">Reference proteome</keyword>